<dbReference type="Gene3D" id="1.20.1590.10">
    <property type="entry name" value="YP_001051499.1 domain like"/>
    <property type="match status" value="1"/>
</dbReference>
<organism evidence="1 2">
    <name type="scientific">Catenovulum adriaticum</name>
    <dbReference type="NCBI Taxonomy" id="2984846"/>
    <lineage>
        <taxon>Bacteria</taxon>
        <taxon>Pseudomonadati</taxon>
        <taxon>Pseudomonadota</taxon>
        <taxon>Gammaproteobacteria</taxon>
        <taxon>Alteromonadales</taxon>
        <taxon>Alteromonadaceae</taxon>
        <taxon>Catenovulum</taxon>
    </lineage>
</organism>
<proteinExistence type="predicted"/>
<accession>A0ABY7APV4</accession>
<reference evidence="1" key="1">
    <citation type="submission" date="2022-10" db="EMBL/GenBank/DDBJ databases">
        <title>Catenovulum adriacola sp. nov. isolated in the Harbour of Susak.</title>
        <authorList>
            <person name="Schoch T."/>
            <person name="Reich S.J."/>
            <person name="Stoeferle S."/>
            <person name="Flaiz M."/>
            <person name="Kazda M."/>
            <person name="Riedel C.U."/>
            <person name="Duerre P."/>
        </authorList>
    </citation>
    <scope>NUCLEOTIDE SEQUENCE</scope>
    <source>
        <strain evidence="1">TS8</strain>
    </source>
</reference>
<evidence type="ECO:0000313" key="2">
    <source>
        <dbReference type="Proteomes" id="UP001163726"/>
    </source>
</evidence>
<name>A0ABY7APV4_9ALTE</name>
<sequence length="194" mass="22081">MKKPATFARIKALDPKQQIAFNQMLISRMLPNYELYQELTNTGDIKVLHNIHELLWQWLYTAKLKIDQDIQQEKIEVLIPQAQPDDGIGVYAAIDASMALIANLALISDSEFRNKEVTYPSLISQGTIERLLITTAEVEHSQEALAHPHMKWEIETQNEFLDTIEKIKHFSKATCLELKKQALADGVSNLGLEI</sequence>
<gene>
    <name evidence="1" type="ORF">OLW01_00235</name>
</gene>
<dbReference type="RefSeq" id="WP_268074588.1">
    <property type="nucleotide sequence ID" value="NZ_CP109965.1"/>
</dbReference>
<dbReference type="InterPro" id="IPR007338">
    <property type="entry name" value="DUF416"/>
</dbReference>
<keyword evidence="2" id="KW-1185">Reference proteome</keyword>
<dbReference type="InterPro" id="IPR023381">
    <property type="entry name" value="YP001051499.1-like_dom_sf"/>
</dbReference>
<dbReference type="EMBL" id="CP109965">
    <property type="protein sequence ID" value="WAJ70286.1"/>
    <property type="molecule type" value="Genomic_DNA"/>
</dbReference>
<protein>
    <submittedName>
        <fullName evidence="1">YjaG family protein</fullName>
    </submittedName>
</protein>
<dbReference type="Pfam" id="PF04222">
    <property type="entry name" value="DUF416"/>
    <property type="match status" value="1"/>
</dbReference>
<evidence type="ECO:0000313" key="1">
    <source>
        <dbReference type="EMBL" id="WAJ70286.1"/>
    </source>
</evidence>
<dbReference type="Proteomes" id="UP001163726">
    <property type="component" value="Chromosome"/>
</dbReference>